<proteinExistence type="predicted"/>
<keyword evidence="3" id="KW-1185">Reference proteome</keyword>
<sequence>MVWLKDSLGVLLVAAVFFYGGLKFLHWGRTGVLDRRDIRDNPSYLKLAKACGYFSIGFSVFIVCLMFSLKWPT</sequence>
<dbReference type="EMBL" id="JXOK01000026">
    <property type="protein sequence ID" value="KIN11308.1"/>
    <property type="molecule type" value="Genomic_DNA"/>
</dbReference>
<keyword evidence="1" id="KW-1133">Transmembrane helix</keyword>
<comment type="caution">
    <text evidence="2">The sequence shown here is derived from an EMBL/GenBank/DDBJ whole genome shotgun (WGS) entry which is preliminary data.</text>
</comment>
<gene>
    <name evidence="2" type="ORF">SU60_08545</name>
</gene>
<evidence type="ECO:0000256" key="1">
    <source>
        <dbReference type="SAM" id="Phobius"/>
    </source>
</evidence>
<evidence type="ECO:0000313" key="2">
    <source>
        <dbReference type="EMBL" id="KIN11308.1"/>
    </source>
</evidence>
<dbReference type="Proteomes" id="UP000031977">
    <property type="component" value="Unassembled WGS sequence"/>
</dbReference>
<dbReference type="AlphaFoldDB" id="A0A0C3EA57"/>
<evidence type="ECO:0000313" key="3">
    <source>
        <dbReference type="Proteomes" id="UP000031977"/>
    </source>
</evidence>
<keyword evidence="1" id="KW-0812">Transmembrane</keyword>
<feature type="transmembrane region" description="Helical" evidence="1">
    <location>
        <begin position="47"/>
        <end position="69"/>
    </location>
</feature>
<keyword evidence="1" id="KW-0472">Membrane</keyword>
<reference evidence="2 3" key="1">
    <citation type="submission" date="2015-01" db="EMBL/GenBank/DDBJ databases">
        <title>Draft genome of Vibrio mytili type strain CAIM 528.</title>
        <authorList>
            <person name="Gonzalez-Castillo A."/>
            <person name="Gomez-Gil B."/>
            <person name="Enciso-Ibarra J."/>
        </authorList>
    </citation>
    <scope>NUCLEOTIDE SEQUENCE [LARGE SCALE GENOMIC DNA]</scope>
    <source>
        <strain evidence="2 3">CAIM 528</strain>
    </source>
</reference>
<organism evidence="2 3">
    <name type="scientific">Vibrio mytili</name>
    <dbReference type="NCBI Taxonomy" id="50718"/>
    <lineage>
        <taxon>Bacteria</taxon>
        <taxon>Pseudomonadati</taxon>
        <taxon>Pseudomonadota</taxon>
        <taxon>Gammaproteobacteria</taxon>
        <taxon>Vibrionales</taxon>
        <taxon>Vibrionaceae</taxon>
        <taxon>Vibrio</taxon>
    </lineage>
</organism>
<name>A0A0C3EA57_9VIBR</name>
<accession>A0A0C3EA57</accession>
<protein>
    <submittedName>
        <fullName evidence="2">Uncharacterized protein</fullName>
    </submittedName>
</protein>
<feature type="transmembrane region" description="Helical" evidence="1">
    <location>
        <begin position="6"/>
        <end position="26"/>
    </location>
</feature>